<protein>
    <submittedName>
        <fullName evidence="1">Uncharacterized protein</fullName>
    </submittedName>
</protein>
<sequence>MKYLTRLVFASSLIAVMSLVLIPGCDLVKSSLQRDLDAARARWERADIRSYEFRLRVGCFCPPNIIFPVIMTVQNGVNTDAEYAQEPKEITTDFFKQYDTIDKLFEVVQKAIDDRVDSLTVVYESANGYPKSINIDRIKDAVDDEIAFFVESFAPTS</sequence>
<accession>A0A2P5PA26</accession>
<evidence type="ECO:0000313" key="1">
    <source>
        <dbReference type="EMBL" id="PPD59125.1"/>
    </source>
</evidence>
<dbReference type="OrthoDB" id="162213at2"/>
<proteinExistence type="predicted"/>
<evidence type="ECO:0000313" key="2">
    <source>
        <dbReference type="Proteomes" id="UP000235653"/>
    </source>
</evidence>
<dbReference type="RefSeq" id="WP_102331358.1">
    <property type="nucleotide sequence ID" value="NZ_CP058566.2"/>
</dbReference>
<dbReference type="InterPro" id="IPR046172">
    <property type="entry name" value="DUF6174"/>
</dbReference>
<keyword evidence="2" id="KW-1185">Reference proteome</keyword>
<dbReference type="AlphaFoldDB" id="A0A2P5PA26"/>
<reference evidence="1 2" key="1">
    <citation type="journal article" date="2017" name="ISME J.">
        <title>Grape pomace compost harbors organohalide-respiring Dehalogenimonas species with novel reductive dehalogenase genes.</title>
        <authorList>
            <person name="Yang Y."/>
            <person name="Higgins S.A."/>
            <person name="Yan J."/>
            <person name="Simsir B."/>
            <person name="Chourey K."/>
            <person name="Iyer R."/>
            <person name="Hettich R.L."/>
            <person name="Baldwin B."/>
            <person name="Ogles D.M."/>
            <person name="Loffler F.E."/>
        </authorList>
    </citation>
    <scope>NUCLEOTIDE SEQUENCE [LARGE SCALE GENOMIC DNA]</scope>
    <source>
        <strain evidence="1 2">GP</strain>
    </source>
</reference>
<organism evidence="1 2">
    <name type="scientific">Dehalogenimonas etheniformans</name>
    <dbReference type="NCBI Taxonomy" id="1536648"/>
    <lineage>
        <taxon>Bacteria</taxon>
        <taxon>Bacillati</taxon>
        <taxon>Chloroflexota</taxon>
        <taxon>Dehalococcoidia</taxon>
        <taxon>Dehalococcoidales</taxon>
        <taxon>Dehalococcoidaceae</taxon>
        <taxon>Dehalogenimonas</taxon>
    </lineage>
</organism>
<dbReference type="EMBL" id="JQAN02000001">
    <property type="protein sequence ID" value="PPD59125.1"/>
    <property type="molecule type" value="Genomic_DNA"/>
</dbReference>
<gene>
    <name evidence="1" type="ORF">JP09_000125</name>
</gene>
<comment type="caution">
    <text evidence="1">The sequence shown here is derived from an EMBL/GenBank/DDBJ whole genome shotgun (WGS) entry which is preliminary data.</text>
</comment>
<name>A0A2P5PA26_9CHLR</name>
<dbReference type="Pfam" id="PF19671">
    <property type="entry name" value="DUF6174"/>
    <property type="match status" value="1"/>
</dbReference>
<dbReference type="Proteomes" id="UP000235653">
    <property type="component" value="Unassembled WGS sequence"/>
</dbReference>